<organism evidence="2 3">
    <name type="scientific">Rugosimonospora acidiphila</name>
    <dbReference type="NCBI Taxonomy" id="556531"/>
    <lineage>
        <taxon>Bacteria</taxon>
        <taxon>Bacillati</taxon>
        <taxon>Actinomycetota</taxon>
        <taxon>Actinomycetes</taxon>
        <taxon>Micromonosporales</taxon>
        <taxon>Micromonosporaceae</taxon>
        <taxon>Rugosimonospora</taxon>
    </lineage>
</organism>
<evidence type="ECO:0000256" key="1">
    <source>
        <dbReference type="SAM" id="MobiDB-lite"/>
    </source>
</evidence>
<keyword evidence="3" id="KW-1185">Reference proteome</keyword>
<evidence type="ECO:0000313" key="3">
    <source>
        <dbReference type="Proteomes" id="UP001501570"/>
    </source>
</evidence>
<dbReference type="EMBL" id="BAABJQ010000002">
    <property type="protein sequence ID" value="GAA5179181.1"/>
    <property type="molecule type" value="Genomic_DNA"/>
</dbReference>
<gene>
    <name evidence="2" type="ORF">GCM10023322_08400</name>
</gene>
<comment type="caution">
    <text evidence="2">The sequence shown here is derived from an EMBL/GenBank/DDBJ whole genome shotgun (WGS) entry which is preliminary data.</text>
</comment>
<feature type="compositionally biased region" description="Polar residues" evidence="1">
    <location>
        <begin position="3904"/>
        <end position="3914"/>
    </location>
</feature>
<reference evidence="3" key="1">
    <citation type="journal article" date="2019" name="Int. J. Syst. Evol. Microbiol.">
        <title>The Global Catalogue of Microorganisms (GCM) 10K type strain sequencing project: providing services to taxonomists for standard genome sequencing and annotation.</title>
        <authorList>
            <consortium name="The Broad Institute Genomics Platform"/>
            <consortium name="The Broad Institute Genome Sequencing Center for Infectious Disease"/>
            <person name="Wu L."/>
            <person name="Ma J."/>
        </authorList>
    </citation>
    <scope>NUCLEOTIDE SEQUENCE [LARGE SCALE GENOMIC DNA]</scope>
    <source>
        <strain evidence="3">JCM 18304</strain>
    </source>
</reference>
<accession>A0ABP9RJU7</accession>
<feature type="compositionally biased region" description="Basic and acidic residues" evidence="1">
    <location>
        <begin position="1"/>
        <end position="17"/>
    </location>
</feature>
<evidence type="ECO:0008006" key="4">
    <source>
        <dbReference type="Google" id="ProtNLM"/>
    </source>
</evidence>
<dbReference type="Proteomes" id="UP001501570">
    <property type="component" value="Unassembled WGS sequence"/>
</dbReference>
<feature type="region of interest" description="Disordered" evidence="1">
    <location>
        <begin position="4364"/>
        <end position="4393"/>
    </location>
</feature>
<feature type="compositionally biased region" description="Basic and acidic residues" evidence="1">
    <location>
        <begin position="263"/>
        <end position="275"/>
    </location>
</feature>
<evidence type="ECO:0000313" key="2">
    <source>
        <dbReference type="EMBL" id="GAA5179181.1"/>
    </source>
</evidence>
<feature type="compositionally biased region" description="Low complexity" evidence="1">
    <location>
        <begin position="212"/>
        <end position="238"/>
    </location>
</feature>
<proteinExistence type="predicted"/>
<feature type="region of interest" description="Disordered" evidence="1">
    <location>
        <begin position="1"/>
        <end position="20"/>
    </location>
</feature>
<protein>
    <recommendedName>
        <fullName evidence="4">Virulence plasmid A protein</fullName>
    </recommendedName>
</protein>
<name>A0ABP9RJU7_9ACTN</name>
<feature type="region of interest" description="Disordered" evidence="1">
    <location>
        <begin position="335"/>
        <end position="364"/>
    </location>
</feature>
<feature type="region of interest" description="Disordered" evidence="1">
    <location>
        <begin position="209"/>
        <end position="275"/>
    </location>
</feature>
<feature type="region of interest" description="Disordered" evidence="1">
    <location>
        <begin position="3860"/>
        <end position="3923"/>
    </location>
</feature>
<feature type="compositionally biased region" description="Low complexity" evidence="1">
    <location>
        <begin position="3864"/>
        <end position="3897"/>
    </location>
</feature>
<sequence length="4546" mass="483706">MARRGADERERQAHRTPADATVRYLPRRVAARLGLGAGLVLKVRETGRAANAAPPAPARGEITDAQARRIGIPGGGGAAMELPTRQPAAAPAPPPPTPGRALWRNGLAAAEAAIPGLTRPGSRTYSATALEAIAELSAGDALNAGMLRYFGSGLRTGPVRLASRRFTTTRDGGQVNGRVELIARPAPGFDTFDDARRLFGRVADGGGVETHGVAGRSVSKGKGSSVTKSGTGGVSVLSPGQPASTRWHNPSAAGRVSGQASRSESDDRRADDRHTSRDYATMIDFGVPVELALRVVPAPASGVNAIGPAVAEAVRGQSALAPQWVDSIAEVRVPASDTSPEPIRVAPPAWLTPPQSSAQDPREPGLVLGEYTAPPANERMSFLNGLVELTALAKQVLPDVIRKDGGAERIEDYVSGMTGEVGVHRFLAPGGAEHDFPTGIATDAWEHMSTLAIEPVAAGPWEQSYDYTENNPSQAYPVGEGAQTILEHAPVFGHSARSGAGASRTATANASLGVNLWAKQNQVDKSVPNAPGNYTTAQVNYFNPSSTGGEPVQSGSGGSTGGYRLTRAPGLHREAGDTTPNVLAHRTVLFRVRGAAKARIRGTDGWRAEPTNTRWLVAVVEDNVPRSVLAPVPAPLPAIPPPPQIFMVRNVLTTGPTLDELMPRTPATVPSFVSGLERRYGWWADDHLRQLSRLAADALAADPNGARTELDAKLVLDRLQAFVAALNGMKRVARLAQAGQAPADWYGQIRDTLRSYDFFQRTAAELAETDQGVAALVPPPVNAIALAPPAYPRPERPETVTWLLDQGLTRAAAERIAGDPGYAFDHAAAHALAGMLGLDAAGRRQLIGLSEVLRRVPNDLPGIAAEMGLAEPDPLWAVVRDLGVDPRSVRAVLGDVLVDAVGPEATADPAGPPWVDRLVTRLAEAGVRSRTDLTHLIDLSARLGLDPADRAALGEMRGQGVSLELLAELPDDLVRAALRASTERSLLDLDTLAQRLGLADAGAVHAAAVRLGLTPSELDFLLRELPGLEGEPVAGRSGEAFGDLIEQRLMAHGFSGPEYVQWVRWSARLGFGVQNLVALLPGHALDPYVYELLDDVRAGRAGSAVAEMVPATGPGGELAESVRDLIAANGHTPGELRSWSDSMRVDPAALKQVLDLPMVHPRTFVAALQTLAPTPEAARQVIDLVRATGRVPSDLMRSAYRLGLDLSQAAGLSAGLRTDPRHLLPWKPVLDRYRDIVPAGQASAAELREMIGGFVADPRGDALGWPLWLGAAGAEGFAPDEMTYLRRELSRRDPAIRALIENRGLAIAAADTVARTARQAGGRGALLTSLDRLAGAASHLATHLTTDPGLPAAHAVSAALSIAERSSVALPHAEALRAERDRLVRSAPMSTYDAVQLVRMSTMLAQETLTSLAAADGASEEFRRIAGTLTGQLERMWLALAAAGEQIAPAQDGPRRADLARYPALAGDEGIPRYAPPPGRQDDLVLASLWSRRLGIPVEYIEQTLRSSASIDHRDIAAHAQSLNMPAGELIYFARSSDSTYPAFLRLAVAERMSAATVSVLRALSQRLGVSEYLLVRAVPALLDSGTRGIGELEQHLTTELERLNGLLPGMRTRLTFMADTGLTLADLPELPRMTSALRRWQAGSFGLDERPFVNAQDRDWYSVTEWDQVLNLLLTDLERRDSTGQWSTDALDRLSAALGISWWWIRGHSLRLGRVPTDLPDLARRWSVVDPGRIFLVAAELGVDPRDLAGRLSGDLVKTLNGIPDRNAAARQVADELRATGELPTPTRSLTLDLFELARSAERVPTDLGELADRAWMSVRELIETARLAGADPRLIVAFVESTPADPAATPRIVADGYGAWAERLGTLGVDPADIWSMHTQLRSTGRPLGSLLRMPADAGRVAVENLRTAVDPRRFNGRFQEIVAAHGTGPGLLDAITEFAAGIREVGGSVTPFVLGPPAPAGLSVTLPLFPAAERELRPAIQGRPEIRLVESSRGLSVTMDLGQNAWRTLAFVDRHSGGFVAGDARISGLDLPGPVTAVDFAQLTPGGIQALLGALAMPLGQREHALAALRRELNGNRVVVAARPPALDAAQFDAFADPAARAQAMLVAIAAGAVADQWRPPPGWRAYELPDAPGNGVARAVLDSATRQNVPLPFGVRDAASLFEYTALQVRNHPERLPALSGYTAGRLFSWLLDDATVVALVTPDGAEGPRRSPASARPELARLIDAGDSHVQSRIGEHFAADRSPLAPIATQIAAAVVDRTRLTAADVFTVALTDDQLRGHLPAATVEQALGAALGVNLVVVPDSGASLGHAVPDATTTLIIGRRDGYRAYGPPEGAPVPPGADVQVFMMRAAEVSGPRFAAEAARPIEDLRNTVAGITHDYEVGYGARLRPLLTGRSRELFDEVGAALALMRQTLSAPGVAEPVAQGQFHDLLLLIDQAHAEDVRMPDVPDLVNAWSTVPSYAELDPRLTTWLAGRGITGSLASRLAADTVLAFDPVRADRMALWLGLDDQGVRQLAGLTVVLGGLPDDVVTVAEQLGVNPGPLYAVVRDLAVPPADLAVVAGPLRAVLAGATEVDPVGLSWTDRLREHLGSAGVRTDDDLVTLVDLTGRLGLDAADHVVLGRLTARGVTLGLLNELPDDLVRAALTASAARAEFDASAYARSLRLAGPHAVQAAADVFGVVPADLAWLTTAYPRVLDGSMPVPPPSGMTGDPLKVHADIQGIQLAEVIRNNLAAGGLAPEHQGHWIRWGARLGFGVHNLRDLLPQSRWAAGYLSRLTATALHEVPPDLVRMMLQRALPRTGPYGDAEQSVLDRAWRSTLQPTELDELAADLGVDPGSLQPFATLPSVDARSLLPLVRSTRLTPEQTGRLVELAAYTGHLPSTRDLLRLAQQTGWEPGDLVDLASALDVDPSYLRPLNGVLRRVTAMPENIRPSTAQVVAAIRAYLNLDDERITPEVWLWAAGLGTGADGLTLAELQFLRDGAAGLNGADLDYKIQQLTATNGAITAVTAAVRAARQFLPERGADDLRALMEDVLGVARQVTGVAVNNPMETRQTFARDVANSALRVAEKAGITDRAEALRGRLEMLDAAGAGPMIGRAFALAIEATQLAGEGVLTAMDGTGRVGQLHAREIAYQFQQLGGSLARVLAAEYQLHDASVAEWERFREERFDPDVAGEFFVAPAGNQADLLLADWWAKKFEVDSNELRSQIERSAALDLVRIAAVAEALGIAPAGLIDEVMYDGGWLDGIEDAIGRATQHAAEGVFDAGLLATVHAVASKLDIRPAVLLRLLGPLWAREDDEAVAIHGDGDKLTRHVREGLSRLDGVLAGDLATRAAFLLDRDLSLEDAEDLERIRPLAEIWRADTFGLDPTEAVTVRGQQWFSDDDWDGVLREAWSYAASREPFEHWDAESLRTLVAALGVSEQWVRGFALRIGRMPTDLPRLAGQWGIEDPGRLFLLAAALSTDPQDFERVWTDTADELRTRLRSLNAGPDRHAAASRVAAELREAGWQPRPRESLPAALLTATREHLGVPADLVRRAIVLGAPLDDLLTAGRLAHADPRAIAAYIGSTGYAETATAGPGRLATGFQDWTAGLEERFGIAPAEIWQLYDSARASNDTLGTLDDQPGRAAQLLGDWRAAAFDQEYLRRFEQIVRRHREAADDAAMRAEIDAFVARLARVGRTLPPRLPELSRPAPIALSFHVARGQATVASAMVDRSNVSVAEDRVTVRLPKGSSGWQTLTDVLSVVSDPGVRTSDFTLITATAHLEVDDLPQLHPTEVQLLVAAVALDLKHRYPALAGLGWTSDIPVLSRDDPDATGSLFTRDVPDRVDFSGFEDIDTRAAAMLVSSVTRRRLARTAPSSDGEGSVSHVSDVSSVTVRADAEPATGTAAGTDTDTDTDSVFSEDSQASVPETWRTHGTDAAKDADGLFRVVMDSVGRQRHLPPEGVYDGPSLLAHVADQVAAGTVELPMLADLTAGKLVVSQMDGAVLDDMILAIENQRGSTMTDLARLLDTGDPLVLRYLDHAYADDTEARVAPLARKVARAAADGSPLTAGQVFAEILRDPIMRSELPSALAEQAVAYTLGVDLISVYPDGDTETQAGPDDADELFIGESDDGYRAYGPPAVVIDPDSLKAGQRAWRFGHLTVIGSVESWAGDAKTLRAVLEASRPIVAGPVLVIRGPALGSLGPGMRLNDSRAADPARESAELTTLGTLLRRYAQAGEVPTVVSTGEAPALTELLDRQRVPSVIRVPTFLGESWQPVGADGVPLAKPVALDADVFELPAGLDRPEGLAPPAALAEWLDQPDWLAAEQHLAAQLSTLLDPAIGAALDRQVAADPDNRELAAAQVLLQLARAAGGLGTAEQQALEPETSDAGIGAGPLERPAPAGPLSPVVARKYLETKASVEDRRGWNDQLFGLLYEGKLTGAQAVALAKGLVAPDGGVERGLDRNLINAKVVQATAMVLGMTLDEAAEGPNEGNTYQNALWLVTQCAITPNERWLAVLRLSGLRERLAAEGLPGRFAADRATDHAEALRLLTETLSNC</sequence>